<dbReference type="GO" id="GO:0051026">
    <property type="term" value="P:chiasma assembly"/>
    <property type="evidence" value="ECO:0007669"/>
    <property type="project" value="TreeGrafter"/>
</dbReference>
<feature type="non-terminal residue" evidence="3">
    <location>
        <position position="1"/>
    </location>
</feature>
<dbReference type="InterPro" id="IPR008827">
    <property type="entry name" value="SYCP1"/>
</dbReference>
<dbReference type="GO" id="GO:0051878">
    <property type="term" value="P:lateral element assembly"/>
    <property type="evidence" value="ECO:0007669"/>
    <property type="project" value="TreeGrafter"/>
</dbReference>
<evidence type="ECO:0000313" key="4">
    <source>
        <dbReference type="Proteomes" id="UP000543287"/>
    </source>
</evidence>
<feature type="coiled-coil region" evidence="1">
    <location>
        <begin position="554"/>
        <end position="686"/>
    </location>
</feature>
<feature type="coiled-coil region" evidence="1">
    <location>
        <begin position="103"/>
        <end position="221"/>
    </location>
</feature>
<feature type="coiled-coil region" evidence="1">
    <location>
        <begin position="436"/>
        <end position="519"/>
    </location>
</feature>
<dbReference type="GO" id="GO:0000801">
    <property type="term" value="C:central element"/>
    <property type="evidence" value="ECO:0007669"/>
    <property type="project" value="TreeGrafter"/>
</dbReference>
<feature type="non-terminal residue" evidence="3">
    <location>
        <position position="983"/>
    </location>
</feature>
<dbReference type="Pfam" id="PF05483">
    <property type="entry name" value="SCP-1"/>
    <property type="match status" value="1"/>
</dbReference>
<feature type="region of interest" description="Disordered" evidence="2">
    <location>
        <begin position="777"/>
        <end position="799"/>
    </location>
</feature>
<keyword evidence="1" id="KW-0175">Coiled coil</keyword>
<feature type="compositionally biased region" description="Basic and acidic residues" evidence="2">
    <location>
        <begin position="777"/>
        <end position="795"/>
    </location>
</feature>
<feature type="coiled-coil region" evidence="1">
    <location>
        <begin position="363"/>
        <end position="404"/>
    </location>
</feature>
<evidence type="ECO:0000256" key="1">
    <source>
        <dbReference type="SAM" id="Coils"/>
    </source>
</evidence>
<sequence>MEKEKPFKLFVPPRLSGGQVSAVKPQASARVAGLGQGFNKCPGDDFNLPFVMTSTPNHGEITDSDAISQQVKLWSEIDEESVETMNELYSKLYKEAEKIKRWKVTVESELKQKERKLQENRKVIEAQRKAIQELQASIFENEKLSLKLEDEICENKDLLKENSASRHMCNLLKETCTHFTEKSTKYEHEREETRQLYVELNNNIERMIMAFEELRVQAENTRLEMCFKLKEEAEKVDKFEKEHKLEVNMKEKQISVLTIQNGEKDDVIRDIKTQLQESKSKIADLEETTRHEGEMLKESQINQDRLRAELEEAKVSLQKTETIQKSLETELQTAVKALIQVTGEKEAQMEECKEAKALHASMVDEFETSISNFKSLLEKEQNRLKKYEDESKLLTLELKKKSAELEEMTKLKCDKEMQLEELSETLEKVQGLLVKKKYLETTVEKLQEREKEMKNILQVREKEIHDLKVQLTGTVEKKETCLKQLMTLNADLEQEMLKNEQLTVDFNKLLLEKEQIAQEKSHIAAELKKLQEGHEASCKLSSSKVFKYLLILANLAFRNELESLKEKMAKGEEIKSKLHESEENTRSIENEMSRKEKQLKILENKLNNLKKQVENKTKYIEEMQQENKVLKKKITAESKKTSLYEGKVNKLQLEIENVNKQHKETVDIYQKEIEAKKLTEDKLLEEVEKMRLLVDETTVIQKETDIRCQHKIAEMVALMEKHKHQYDKMVEEKDTELKLLKIKEHEQSSEKRSLESELSCLKSELSSLKEHLKAEIEEKENLAKEPPKNTLPEKEKKHKKIQTHFSETPKLHLDLDSASINSKKKLSPNYIPIKVNIMENKEMTPSASAKSTLCSPSLKTYVVKTPPICKLQSESTNLLSEGCMRKKQKVLLQLDTQSDSSEHSDLLSIVSEEEIFKKLYKDYPQASQLCAMTPKKKPTTSNLKTPGSALKITSMRKMREAGWTAVSKMDRKRKMKEAEKLFA</sequence>
<evidence type="ECO:0000313" key="3">
    <source>
        <dbReference type="EMBL" id="NXG38025.1"/>
    </source>
</evidence>
<protein>
    <submittedName>
        <fullName evidence="3">SYCP1 protein</fullName>
    </submittedName>
</protein>
<dbReference type="GO" id="GO:0000711">
    <property type="term" value="P:meiotic DNA repair synthesis"/>
    <property type="evidence" value="ECO:0007669"/>
    <property type="project" value="TreeGrafter"/>
</dbReference>
<accession>A0A7K9BEW4</accession>
<comment type="caution">
    <text evidence="3">The sequence shown here is derived from an EMBL/GenBank/DDBJ whole genome shotgun (WGS) entry which is preliminary data.</text>
</comment>
<reference evidence="3 4" key="1">
    <citation type="submission" date="2019-09" db="EMBL/GenBank/DDBJ databases">
        <title>Bird 10,000 Genomes (B10K) Project - Family phase.</title>
        <authorList>
            <person name="Zhang G."/>
        </authorList>
    </citation>
    <scope>NUCLEOTIDE SEQUENCE [LARGE SCALE GENOMIC DNA]</scope>
    <source>
        <strain evidence="3">B10K-LSUMZ-23963</strain>
        <tissue evidence="3">Muscle</tissue>
    </source>
</reference>
<dbReference type="GO" id="GO:0003690">
    <property type="term" value="F:double-stranded DNA binding"/>
    <property type="evidence" value="ECO:0007669"/>
    <property type="project" value="TreeGrafter"/>
</dbReference>
<dbReference type="PANTHER" id="PTHR46918">
    <property type="entry name" value="SYNAPTONEMAL COMPLEX PROTEIN 1"/>
    <property type="match status" value="1"/>
</dbReference>
<dbReference type="GO" id="GO:0001673">
    <property type="term" value="C:male germ cell nucleus"/>
    <property type="evidence" value="ECO:0007669"/>
    <property type="project" value="TreeGrafter"/>
</dbReference>
<feature type="coiled-coil region" evidence="1">
    <location>
        <begin position="268"/>
        <end position="330"/>
    </location>
</feature>
<dbReference type="GO" id="GO:0000802">
    <property type="term" value="C:transverse filament"/>
    <property type="evidence" value="ECO:0007669"/>
    <property type="project" value="TreeGrafter"/>
</dbReference>
<dbReference type="AlphaFoldDB" id="A0A7K9BEW4"/>
<dbReference type="EMBL" id="VWZH01000325">
    <property type="protein sequence ID" value="NXG38025.1"/>
    <property type="molecule type" value="Genomic_DNA"/>
</dbReference>
<name>A0A7K9BEW4_DRONO</name>
<gene>
    <name evidence="3" type="primary">Sycp1</name>
    <name evidence="3" type="ORF">DRONOV_R09439</name>
</gene>
<organism evidence="3 4">
    <name type="scientific">Dromaius novaehollandiae</name>
    <name type="common">Emu</name>
    <dbReference type="NCBI Taxonomy" id="8790"/>
    <lineage>
        <taxon>Eukaryota</taxon>
        <taxon>Metazoa</taxon>
        <taxon>Chordata</taxon>
        <taxon>Craniata</taxon>
        <taxon>Vertebrata</taxon>
        <taxon>Euteleostomi</taxon>
        <taxon>Archelosauria</taxon>
        <taxon>Archosauria</taxon>
        <taxon>Dinosauria</taxon>
        <taxon>Saurischia</taxon>
        <taxon>Theropoda</taxon>
        <taxon>Coelurosauria</taxon>
        <taxon>Aves</taxon>
        <taxon>Palaeognathae</taxon>
        <taxon>Casuariiformes</taxon>
        <taxon>Dromaiidae</taxon>
        <taxon>Dromaius</taxon>
    </lineage>
</organism>
<dbReference type="Proteomes" id="UP000543287">
    <property type="component" value="Unassembled WGS sequence"/>
</dbReference>
<evidence type="ECO:0000256" key="2">
    <source>
        <dbReference type="SAM" id="MobiDB-lite"/>
    </source>
</evidence>
<dbReference type="PANTHER" id="PTHR46918:SF1">
    <property type="entry name" value="SYNAPTONEMAL COMPLEX PROTEIN 1"/>
    <property type="match status" value="1"/>
</dbReference>
<proteinExistence type="predicted"/>